<keyword evidence="1 2" id="KW-0663">Pyridoxal phosphate</keyword>
<dbReference type="Gene3D" id="3.20.20.10">
    <property type="entry name" value="Alanine racemase"/>
    <property type="match status" value="1"/>
</dbReference>
<gene>
    <name evidence="6" type="ORF">SAMN05216167_12424</name>
</gene>
<evidence type="ECO:0000313" key="7">
    <source>
        <dbReference type="Proteomes" id="UP000198598"/>
    </source>
</evidence>
<dbReference type="HAMAP" id="MF_02087">
    <property type="entry name" value="PLP_homeostasis"/>
    <property type="match status" value="1"/>
</dbReference>
<dbReference type="AlphaFoldDB" id="A0A1I2F3I0"/>
<evidence type="ECO:0000256" key="4">
    <source>
        <dbReference type="RuleBase" id="RU004514"/>
    </source>
</evidence>
<dbReference type="GO" id="GO:0030170">
    <property type="term" value="F:pyridoxal phosphate binding"/>
    <property type="evidence" value="ECO:0007669"/>
    <property type="project" value="UniProtKB-UniRule"/>
</dbReference>
<dbReference type="EMBL" id="FOLQ01000024">
    <property type="protein sequence ID" value="SFE99186.1"/>
    <property type="molecule type" value="Genomic_DNA"/>
</dbReference>
<name>A0A1I2F3I0_9BACT</name>
<dbReference type="Pfam" id="PF01168">
    <property type="entry name" value="Ala_racemase_N"/>
    <property type="match status" value="1"/>
</dbReference>
<dbReference type="FunFam" id="3.20.20.10:FF:000018">
    <property type="entry name" value="Pyridoxal phosphate homeostasis protein"/>
    <property type="match status" value="1"/>
</dbReference>
<dbReference type="CDD" id="cd00635">
    <property type="entry name" value="PLPDE_III_YBL036c_like"/>
    <property type="match status" value="1"/>
</dbReference>
<sequence>MFLLSSQTYLCRILINGRNTFTIYFTMIADTIRQIERELQGKAKLIAVTKTKPVELLREAYDAGARRFGENKVQEMVDKQPQLPADVQWHLIGHLQSNKVKYIAPFVALIHSVDSLKLLQEINKQAAKQNRIIDCLLQIYIADEETKFGLAPEEAEVLLQASELNTLQNVRLVGLMGLATNTDDEAQIRQEFRGLKQLYDRLAQIQHPIVHFHELSMGMSGDYRIAVEEGSTLVRVGSAIFGARA</sequence>
<dbReference type="NCBIfam" id="TIGR00044">
    <property type="entry name" value="YggS family pyridoxal phosphate-dependent enzyme"/>
    <property type="match status" value="1"/>
</dbReference>
<evidence type="ECO:0000256" key="3">
    <source>
        <dbReference type="PIRSR" id="PIRSR004848-1"/>
    </source>
</evidence>
<accession>A0A1I2F3I0</accession>
<dbReference type="STRING" id="662367.SAMN05216167_12424"/>
<dbReference type="SUPFAM" id="SSF51419">
    <property type="entry name" value="PLP-binding barrel"/>
    <property type="match status" value="1"/>
</dbReference>
<feature type="modified residue" description="N6-(pyridoxal phosphate)lysine" evidence="2 3">
    <location>
        <position position="50"/>
    </location>
</feature>
<dbReference type="InterPro" id="IPR001608">
    <property type="entry name" value="Ala_racemase_N"/>
</dbReference>
<evidence type="ECO:0000256" key="2">
    <source>
        <dbReference type="HAMAP-Rule" id="MF_02087"/>
    </source>
</evidence>
<evidence type="ECO:0000256" key="1">
    <source>
        <dbReference type="ARBA" id="ARBA00022898"/>
    </source>
</evidence>
<dbReference type="InterPro" id="IPR011078">
    <property type="entry name" value="PyrdxlP_homeostasis"/>
</dbReference>
<keyword evidence="7" id="KW-1185">Reference proteome</keyword>
<dbReference type="Proteomes" id="UP000198598">
    <property type="component" value="Unassembled WGS sequence"/>
</dbReference>
<dbReference type="PIRSF" id="PIRSF004848">
    <property type="entry name" value="YBL036c_PLPDEIII"/>
    <property type="match status" value="1"/>
</dbReference>
<protein>
    <recommendedName>
        <fullName evidence="2">Pyridoxal phosphate homeostasis protein</fullName>
        <shortName evidence="2">PLP homeostasis protein</shortName>
    </recommendedName>
</protein>
<comment type="function">
    <text evidence="2">Pyridoxal 5'-phosphate (PLP)-binding protein, which is involved in PLP homeostasis.</text>
</comment>
<dbReference type="PANTHER" id="PTHR10146:SF14">
    <property type="entry name" value="PYRIDOXAL PHOSPHATE HOMEOSTASIS PROTEIN"/>
    <property type="match status" value="1"/>
</dbReference>
<evidence type="ECO:0000259" key="5">
    <source>
        <dbReference type="Pfam" id="PF01168"/>
    </source>
</evidence>
<evidence type="ECO:0000313" key="6">
    <source>
        <dbReference type="EMBL" id="SFE99186.1"/>
    </source>
</evidence>
<comment type="similarity">
    <text evidence="2 4">Belongs to the pyridoxal phosphate-binding protein YggS/PROSC family.</text>
</comment>
<feature type="domain" description="Alanine racemase N-terminal" evidence="5">
    <location>
        <begin position="28"/>
        <end position="244"/>
    </location>
</feature>
<proteinExistence type="inferred from homology"/>
<dbReference type="InterPro" id="IPR029066">
    <property type="entry name" value="PLP-binding_barrel"/>
</dbReference>
<organism evidence="6 7">
    <name type="scientific">Spirosoma endophyticum</name>
    <dbReference type="NCBI Taxonomy" id="662367"/>
    <lineage>
        <taxon>Bacteria</taxon>
        <taxon>Pseudomonadati</taxon>
        <taxon>Bacteroidota</taxon>
        <taxon>Cytophagia</taxon>
        <taxon>Cytophagales</taxon>
        <taxon>Cytophagaceae</taxon>
        <taxon>Spirosoma</taxon>
    </lineage>
</organism>
<reference evidence="6 7" key="1">
    <citation type="submission" date="2016-10" db="EMBL/GenBank/DDBJ databases">
        <authorList>
            <person name="de Groot N.N."/>
        </authorList>
    </citation>
    <scope>NUCLEOTIDE SEQUENCE [LARGE SCALE GENOMIC DNA]</scope>
    <source>
        <strain evidence="6 7">DSM 26130</strain>
    </source>
</reference>
<dbReference type="PANTHER" id="PTHR10146">
    <property type="entry name" value="PROLINE SYNTHETASE CO-TRANSCRIBED BACTERIAL HOMOLOG PROTEIN"/>
    <property type="match status" value="1"/>
</dbReference>
<comment type="cofactor">
    <cofactor evidence="3">
        <name>pyridoxal 5'-phosphate</name>
        <dbReference type="ChEBI" id="CHEBI:597326"/>
    </cofactor>
</comment>